<proteinExistence type="predicted"/>
<dbReference type="Proteomes" id="UP000467841">
    <property type="component" value="Unassembled WGS sequence"/>
</dbReference>
<sequence>MDPNDPNVYEWKKTKDHIQMLGFWADGNYGIMTWCPCGEGLIQEVVDGTRYYTCEQYKYDSVLHVRKRWDLAIEEEVLRLRDSNEAQTTKIRQLNGELDIAKRKATREVGEEVAKLKEENAEQANQIRDLTAQQEKTITEVRQLWDSVLSLSCGCQPCKDNYLSRFYACLQLSGFYAMFEV</sequence>
<keyword evidence="3" id="KW-1185">Reference proteome</keyword>
<dbReference type="AlphaFoldDB" id="A0A6D2HNZ7"/>
<accession>A0A6D2HNZ7</accession>
<evidence type="ECO:0000313" key="2">
    <source>
        <dbReference type="EMBL" id="CAA7016306.1"/>
    </source>
</evidence>
<evidence type="ECO:0000313" key="3">
    <source>
        <dbReference type="Proteomes" id="UP000467841"/>
    </source>
</evidence>
<reference evidence="2" key="1">
    <citation type="submission" date="2020-01" db="EMBL/GenBank/DDBJ databases">
        <authorList>
            <person name="Mishra B."/>
        </authorList>
    </citation>
    <scope>NUCLEOTIDE SEQUENCE [LARGE SCALE GENOMIC DNA]</scope>
</reference>
<feature type="coiled-coil region" evidence="1">
    <location>
        <begin position="84"/>
        <end position="133"/>
    </location>
</feature>
<evidence type="ECO:0000256" key="1">
    <source>
        <dbReference type="SAM" id="Coils"/>
    </source>
</evidence>
<comment type="caution">
    <text evidence="2">The sequence shown here is derived from an EMBL/GenBank/DDBJ whole genome shotgun (WGS) entry which is preliminary data.</text>
</comment>
<name>A0A6D2HNZ7_9BRAS</name>
<organism evidence="2 3">
    <name type="scientific">Microthlaspi erraticum</name>
    <dbReference type="NCBI Taxonomy" id="1685480"/>
    <lineage>
        <taxon>Eukaryota</taxon>
        <taxon>Viridiplantae</taxon>
        <taxon>Streptophyta</taxon>
        <taxon>Embryophyta</taxon>
        <taxon>Tracheophyta</taxon>
        <taxon>Spermatophyta</taxon>
        <taxon>Magnoliopsida</taxon>
        <taxon>eudicotyledons</taxon>
        <taxon>Gunneridae</taxon>
        <taxon>Pentapetalae</taxon>
        <taxon>rosids</taxon>
        <taxon>malvids</taxon>
        <taxon>Brassicales</taxon>
        <taxon>Brassicaceae</taxon>
        <taxon>Coluteocarpeae</taxon>
        <taxon>Microthlaspi</taxon>
    </lineage>
</organism>
<gene>
    <name evidence="2" type="ORF">MERR_LOCUS3541</name>
</gene>
<protein>
    <submittedName>
        <fullName evidence="2">Uncharacterized protein</fullName>
    </submittedName>
</protein>
<dbReference type="EMBL" id="CACVBM020000222">
    <property type="protein sequence ID" value="CAA7016306.1"/>
    <property type="molecule type" value="Genomic_DNA"/>
</dbReference>
<keyword evidence="1" id="KW-0175">Coiled coil</keyword>